<keyword evidence="2" id="KW-1185">Reference proteome</keyword>
<comment type="caution">
    <text evidence="1">The sequence shown here is derived from an EMBL/GenBank/DDBJ whole genome shotgun (WGS) entry which is preliminary data.</text>
</comment>
<reference evidence="2" key="1">
    <citation type="journal article" date="2019" name="Int. J. Syst. Evol. Microbiol.">
        <title>The Global Catalogue of Microorganisms (GCM) 10K type strain sequencing project: providing services to taxonomists for standard genome sequencing and annotation.</title>
        <authorList>
            <consortium name="The Broad Institute Genomics Platform"/>
            <consortium name="The Broad Institute Genome Sequencing Center for Infectious Disease"/>
            <person name="Wu L."/>
            <person name="Ma J."/>
        </authorList>
    </citation>
    <scope>NUCLEOTIDE SEQUENCE [LARGE SCALE GENOMIC DNA]</scope>
    <source>
        <strain evidence="2">CGMCC 1.7003</strain>
    </source>
</reference>
<accession>A0ABQ3KYG9</accession>
<dbReference type="SUPFAM" id="SSF53335">
    <property type="entry name" value="S-adenosyl-L-methionine-dependent methyltransferases"/>
    <property type="match status" value="1"/>
</dbReference>
<organism evidence="1 2">
    <name type="scientific">Alishewanella longhuensis</name>
    <dbReference type="NCBI Taxonomy" id="1091037"/>
    <lineage>
        <taxon>Bacteria</taxon>
        <taxon>Pseudomonadati</taxon>
        <taxon>Pseudomonadota</taxon>
        <taxon>Gammaproteobacteria</taxon>
        <taxon>Alteromonadales</taxon>
        <taxon>Alteromonadaceae</taxon>
        <taxon>Alishewanella</taxon>
    </lineage>
</organism>
<evidence type="ECO:0000313" key="2">
    <source>
        <dbReference type="Proteomes" id="UP000659697"/>
    </source>
</evidence>
<gene>
    <name evidence="1" type="ORF">GCM10010919_19200</name>
</gene>
<name>A0ABQ3KYG9_9ALTE</name>
<dbReference type="Gene3D" id="3.40.50.150">
    <property type="entry name" value="Vaccinia Virus protein VP39"/>
    <property type="match status" value="1"/>
</dbReference>
<dbReference type="RefSeq" id="WP_189432703.1">
    <property type="nucleotide sequence ID" value="NZ_BNAO01000004.1"/>
</dbReference>
<proteinExistence type="predicted"/>
<dbReference type="EMBL" id="BNAO01000004">
    <property type="protein sequence ID" value="GHG69333.1"/>
    <property type="molecule type" value="Genomic_DNA"/>
</dbReference>
<evidence type="ECO:0000313" key="1">
    <source>
        <dbReference type="EMBL" id="GHG69333.1"/>
    </source>
</evidence>
<dbReference type="Proteomes" id="UP000659697">
    <property type="component" value="Unassembled WGS sequence"/>
</dbReference>
<sequence>MHQQLFLQQLAQLPVAPVPFIDSQQCQGFKVIIAGEQADVTPAARFLAAGGATILELVTDLALGGRIPPKLAMLLEDDRRYDALVLVSRAELSLLEKFKQYRNKLYLYRSATARPEQVNLNLLSDEVSRRVMSQQFYLLQHNCYLEGFSEEAGAQYFHPIVHAVAGEKILCIGPYLGKPFQAFSSTSGGDFTAHCLEANPFTYAELCINLVSWGMQTKVRPVCAGAWSGTGMVAFASEGHTGGGNVLALDSGRVVKPGEIDMAIFTYAVDDYVRESGFVPSLLESGRIGIATEVVKGAKDTIIRHRPKMILLDYPDTEAIALIKQWVPDYKVYYSECGRESYGVFFLSV</sequence>
<protein>
    <submittedName>
        <fullName evidence="1">Uncharacterized protein</fullName>
    </submittedName>
</protein>
<dbReference type="InterPro" id="IPR029063">
    <property type="entry name" value="SAM-dependent_MTases_sf"/>
</dbReference>